<evidence type="ECO:0000313" key="2">
    <source>
        <dbReference type="EMBL" id="UTY38842.1"/>
    </source>
</evidence>
<keyword evidence="1" id="KW-1133">Transmembrane helix</keyword>
<keyword evidence="1" id="KW-0812">Transmembrane</keyword>
<protein>
    <recommendedName>
        <fullName evidence="4">YjcZ family sporulation protein</fullName>
    </recommendedName>
</protein>
<name>A0ABY5I249_9FIRM</name>
<gene>
    <name evidence="2" type="ORF">NMU03_14790</name>
</gene>
<sequence length="73" mass="7675">MNSCYNYGGCGCNSFMPTFGCNPFGCSGCCSCNSFPVMTTNCGGFGYGNGCTWFAIVLVVFLLLIICGCTKIC</sequence>
<dbReference type="EMBL" id="CP101620">
    <property type="protein sequence ID" value="UTY38842.1"/>
    <property type="molecule type" value="Genomic_DNA"/>
</dbReference>
<accession>A0ABY5I249</accession>
<reference evidence="2" key="1">
    <citation type="submission" date="2022-07" db="EMBL/GenBank/DDBJ databases">
        <title>Faecal culturing of patients with breast cancer.</title>
        <authorList>
            <person name="Teng N.M.Y."/>
            <person name="Kiu R."/>
            <person name="Evans R."/>
            <person name="Baker D.J."/>
            <person name="Zenner C."/>
            <person name="Robinson S.D."/>
            <person name="Hall L.J."/>
        </authorList>
    </citation>
    <scope>NUCLEOTIDE SEQUENCE</scope>
    <source>
        <strain evidence="2">LH1062</strain>
    </source>
</reference>
<organism evidence="2 3">
    <name type="scientific">Allocoprobacillus halotolerans</name>
    <dbReference type="NCBI Taxonomy" id="2944914"/>
    <lineage>
        <taxon>Bacteria</taxon>
        <taxon>Bacillati</taxon>
        <taxon>Bacillota</taxon>
        <taxon>Erysipelotrichia</taxon>
        <taxon>Erysipelotrichales</taxon>
        <taxon>Erysipelotrichaceae</taxon>
        <taxon>Allocoprobacillus</taxon>
    </lineage>
</organism>
<feature type="transmembrane region" description="Helical" evidence="1">
    <location>
        <begin position="53"/>
        <end position="72"/>
    </location>
</feature>
<evidence type="ECO:0000256" key="1">
    <source>
        <dbReference type="SAM" id="Phobius"/>
    </source>
</evidence>
<dbReference type="Proteomes" id="UP001060112">
    <property type="component" value="Chromosome"/>
</dbReference>
<evidence type="ECO:0000313" key="3">
    <source>
        <dbReference type="Proteomes" id="UP001060112"/>
    </source>
</evidence>
<keyword evidence="3" id="KW-1185">Reference proteome</keyword>
<proteinExistence type="predicted"/>
<keyword evidence="1" id="KW-0472">Membrane</keyword>
<dbReference type="RefSeq" id="WP_290139510.1">
    <property type="nucleotide sequence ID" value="NZ_CP101620.1"/>
</dbReference>
<evidence type="ECO:0008006" key="4">
    <source>
        <dbReference type="Google" id="ProtNLM"/>
    </source>
</evidence>